<dbReference type="PANTHER" id="PTHR45629">
    <property type="entry name" value="SNF2/RAD54 FAMILY MEMBER"/>
    <property type="match status" value="1"/>
</dbReference>
<keyword evidence="5" id="KW-1185">Reference proteome</keyword>
<dbReference type="SUPFAM" id="SSF52540">
    <property type="entry name" value="P-loop containing nucleoside triphosphate hydrolases"/>
    <property type="match status" value="2"/>
</dbReference>
<dbReference type="EMBL" id="SRJC01000001">
    <property type="protein sequence ID" value="TGB03501.1"/>
    <property type="molecule type" value="Genomic_DNA"/>
</dbReference>
<evidence type="ECO:0000313" key="4">
    <source>
        <dbReference type="EMBL" id="TGB03501.1"/>
    </source>
</evidence>
<proteinExistence type="predicted"/>
<dbReference type="InterPro" id="IPR027417">
    <property type="entry name" value="P-loop_NTPase"/>
</dbReference>
<dbReference type="InterPro" id="IPR000330">
    <property type="entry name" value="SNF2_N"/>
</dbReference>
<comment type="caution">
    <text evidence="4">The sequence shown here is derived from an EMBL/GenBank/DDBJ whole genome shotgun (WGS) entry which is preliminary data.</text>
</comment>
<name>A0A4Z0H262_9BACI</name>
<reference evidence="4 5" key="1">
    <citation type="journal article" date="2003" name="Int. J. Syst. Evol. Microbiol.">
        <title>Halobacillus salinus sp. nov., isolated from a salt lake on the coast of the East Sea in Korea.</title>
        <authorList>
            <person name="Yoon J.H."/>
            <person name="Kang K.H."/>
            <person name="Park Y.H."/>
        </authorList>
    </citation>
    <scope>NUCLEOTIDE SEQUENCE [LARGE SCALE GENOMIC DNA]</scope>
    <source>
        <strain evidence="4 5">HSL-3</strain>
    </source>
</reference>
<evidence type="ECO:0000259" key="2">
    <source>
        <dbReference type="PROSITE" id="PS51192"/>
    </source>
</evidence>
<protein>
    <submittedName>
        <fullName evidence="4">DEAD/DEAH box helicase</fullName>
    </submittedName>
</protein>
<feature type="domain" description="Helicase C-terminal" evidence="3">
    <location>
        <begin position="731"/>
        <end position="885"/>
    </location>
</feature>
<evidence type="ECO:0000313" key="5">
    <source>
        <dbReference type="Proteomes" id="UP000297982"/>
    </source>
</evidence>
<keyword evidence="4" id="KW-0347">Helicase</keyword>
<accession>A0A4Z0H262</accession>
<dbReference type="InterPro" id="IPR001650">
    <property type="entry name" value="Helicase_C-like"/>
</dbReference>
<dbReference type="InterPro" id="IPR038718">
    <property type="entry name" value="SNF2-like_sf"/>
</dbReference>
<dbReference type="Gene3D" id="3.40.50.300">
    <property type="entry name" value="P-loop containing nucleotide triphosphate hydrolases"/>
    <property type="match status" value="1"/>
</dbReference>
<dbReference type="Proteomes" id="UP000297982">
    <property type="component" value="Unassembled WGS sequence"/>
</dbReference>
<gene>
    <name evidence="4" type="ORF">E4663_00395</name>
</gene>
<dbReference type="Pfam" id="PF00176">
    <property type="entry name" value="SNF2-rel_dom"/>
    <property type="match status" value="1"/>
</dbReference>
<organism evidence="4 5">
    <name type="scientific">Halobacillus salinus</name>
    <dbReference type="NCBI Taxonomy" id="192814"/>
    <lineage>
        <taxon>Bacteria</taxon>
        <taxon>Bacillati</taxon>
        <taxon>Bacillota</taxon>
        <taxon>Bacilli</taxon>
        <taxon>Bacillales</taxon>
        <taxon>Bacillaceae</taxon>
        <taxon>Halobacillus</taxon>
    </lineage>
</organism>
<dbReference type="PROSITE" id="PS51194">
    <property type="entry name" value="HELICASE_CTER"/>
    <property type="match status" value="1"/>
</dbReference>
<dbReference type="Pfam" id="PF00271">
    <property type="entry name" value="Helicase_C"/>
    <property type="match status" value="1"/>
</dbReference>
<sequence>MNFFNRKKKHGIEIHKRFGNEGLHISVMKKGELLPLPLNLRSDEIASLNNLGTVLELEELFYEGMLKEEAEGYLLPYEQVYNLTEESRALLGLPVRTVPLFIKLDSKGFVSSSNFRLEAKYGTEDQPNLYKVSGKHGPFILSPGKDAILIPKEQHDFMSLVELPLPDRSSQSLFYHIAEVKKLADQLEIPVSEHLKREQYEFIEEMELDVHRDSAGISVTSLYKHDKLSDSTLSNPDLTRAGYGQLDGKRVFVANETKKKAQSIQQLDKIKGDDIPRFVQNPEGFLPEDIAYSRDLFGDRVKNLGIRVYKASPYIHAKESNNGWFDFETGFQFKDDGGETIFSEGEDFFSEDGSQSFKQVDEDIFVTIPDQVQEFQDRSRRLKEFSQQESNAKAYVLEIFENLQNVEYNQPLQEMREALHDNKIIDKTPPSIFTATLRPFQEEGYVWMKSLRLSGHGGLLADDMGLGKTIQVIAYLTYLKEQRQLTPTLLVVPKTLMENWLKEIKKFAPLLAENCICHIGADRLKDPDLISQYDLVFTTYQTLVRDQITLGQVDWQMVIADEAQHIKNPSTGASVVLKALKNKGRIALTGTPVENNLSELWSIVDYVQPGVLGSLKSFKVRYEKPLQNENADFASIQSDIESQVRFIYKRRTKQNQLKKELPAKIEHHGEWLAPLGKQQHHLYGQILYSIQAKQIPAISGIQELKKLCSHPGLVDAEMKTLKVKEVPKLYETIKLLKEIQTTKEKVLIFTEYRLMQIILKQAIADEFSINPKIINGATESRQYLVDNFNELEGFNVLILSPRAAGTGLTITGANHVIHYTRWWNPAVENQATDRAYRIGQDKDVHVYYPMVTSGKGNTVEVVVNRLLEEKKALAENIIVPSKDLDTDQILNDITIS</sequence>
<dbReference type="RefSeq" id="WP_135326232.1">
    <property type="nucleotide sequence ID" value="NZ_SRJC01000001.1"/>
</dbReference>
<dbReference type="SMART" id="SM00490">
    <property type="entry name" value="HELICc"/>
    <property type="match status" value="1"/>
</dbReference>
<dbReference type="PROSITE" id="PS51192">
    <property type="entry name" value="HELICASE_ATP_BIND_1"/>
    <property type="match status" value="1"/>
</dbReference>
<dbReference type="AlphaFoldDB" id="A0A4Z0H262"/>
<dbReference type="InterPro" id="IPR049730">
    <property type="entry name" value="SNF2/RAD54-like_C"/>
</dbReference>
<dbReference type="GO" id="GO:0016787">
    <property type="term" value="F:hydrolase activity"/>
    <property type="evidence" value="ECO:0007669"/>
    <property type="project" value="UniProtKB-KW"/>
</dbReference>
<dbReference type="CDD" id="cd18793">
    <property type="entry name" value="SF2_C_SNF"/>
    <property type="match status" value="1"/>
</dbReference>
<dbReference type="Gene3D" id="3.40.50.10810">
    <property type="entry name" value="Tandem AAA-ATPase domain"/>
    <property type="match status" value="1"/>
</dbReference>
<dbReference type="SMART" id="SM00487">
    <property type="entry name" value="DEXDc"/>
    <property type="match status" value="1"/>
</dbReference>
<evidence type="ECO:0000259" key="3">
    <source>
        <dbReference type="PROSITE" id="PS51194"/>
    </source>
</evidence>
<keyword evidence="4" id="KW-0067">ATP-binding</keyword>
<keyword evidence="1" id="KW-0378">Hydrolase</keyword>
<dbReference type="GO" id="GO:0005524">
    <property type="term" value="F:ATP binding"/>
    <property type="evidence" value="ECO:0007669"/>
    <property type="project" value="InterPro"/>
</dbReference>
<dbReference type="PANTHER" id="PTHR45629:SF7">
    <property type="entry name" value="DNA EXCISION REPAIR PROTEIN ERCC-6-RELATED"/>
    <property type="match status" value="1"/>
</dbReference>
<dbReference type="InterPro" id="IPR050496">
    <property type="entry name" value="SNF2_RAD54_helicase_repair"/>
</dbReference>
<dbReference type="InterPro" id="IPR014001">
    <property type="entry name" value="Helicase_ATP-bd"/>
</dbReference>
<dbReference type="GO" id="GO:0004386">
    <property type="term" value="F:helicase activity"/>
    <property type="evidence" value="ECO:0007669"/>
    <property type="project" value="UniProtKB-KW"/>
</dbReference>
<keyword evidence="4" id="KW-0547">Nucleotide-binding</keyword>
<feature type="domain" description="Helicase ATP-binding" evidence="2">
    <location>
        <begin position="449"/>
        <end position="610"/>
    </location>
</feature>
<evidence type="ECO:0000256" key="1">
    <source>
        <dbReference type="ARBA" id="ARBA00022801"/>
    </source>
</evidence>